<sequence>MSAASRWFEWTCCGLWLFGKPESKNYNRVVDKIESECSQRVKTEINMGLPPGVSIGDLIHGNKSAETLHQAHMLAQQSNFITDYLNRFNAAEIPDSCQGIVSNQIVKLKAMQNVIWNAMISLATGNVEIKESSLQTLLDKQACETMALMEMEKLAAAISMDSTSAWAKEISQLVTLQPAAAASDNLKTKEDPIYDDPEGFESSMLLQPNQQKKHVQCHS</sequence>
<comment type="function">
    <text evidence="1">Plays several roles during the time course of infection, including egress of virus particles from the perinuclear space and secondary envelopment of cytoplasmic capsids that bud into specific trans-Golgi network (TGN)-derived membranes.</text>
</comment>
<proteinExistence type="inferred from homology"/>
<evidence type="ECO:0000256" key="3">
    <source>
        <dbReference type="ARBA" id="ARBA00004192"/>
    </source>
</evidence>
<evidence type="ECO:0000256" key="8">
    <source>
        <dbReference type="ARBA" id="ARBA00022844"/>
    </source>
</evidence>
<dbReference type="EMBL" id="KJ705001">
    <property type="protein sequence ID" value="AIB03210.1"/>
    <property type="molecule type" value="Genomic_DNA"/>
</dbReference>
<dbReference type="OrthoDB" id="11734at10239"/>
<dbReference type="GO" id="GO:0044423">
    <property type="term" value="C:virion component"/>
    <property type="evidence" value="ECO:0007669"/>
    <property type="project" value="UniProtKB-KW"/>
</dbReference>
<evidence type="ECO:0000313" key="12">
    <source>
        <dbReference type="EMBL" id="AIB03210.1"/>
    </source>
</evidence>
<dbReference type="Pfam" id="PF04533">
    <property type="entry name" value="Herpes_U44"/>
    <property type="match status" value="1"/>
</dbReference>
<evidence type="ECO:0000256" key="9">
    <source>
        <dbReference type="ARBA" id="ARBA00023139"/>
    </source>
</evidence>
<dbReference type="RefSeq" id="YP_009042034.1">
    <property type="nucleotide sequence ID" value="NC_024303.1"/>
</dbReference>
<dbReference type="GO" id="GO:0044177">
    <property type="term" value="C:host cell Golgi apparatus"/>
    <property type="evidence" value="ECO:0007669"/>
    <property type="project" value="UniProtKB-SubCell"/>
</dbReference>
<evidence type="ECO:0000313" key="13">
    <source>
        <dbReference type="Proteomes" id="UP000121539"/>
    </source>
</evidence>
<evidence type="ECO:0000256" key="5">
    <source>
        <dbReference type="ARBA" id="ARBA00006551"/>
    </source>
</evidence>
<gene>
    <name evidence="12" type="ORF">BoHV6ORF55</name>
</gene>
<evidence type="ECO:0000256" key="4">
    <source>
        <dbReference type="ARBA" id="ARBA00004328"/>
    </source>
</evidence>
<keyword evidence="13" id="KW-1185">Reference proteome</keyword>
<dbReference type="GeneID" id="19620189"/>
<keyword evidence="6" id="KW-0597">Phosphoprotein</keyword>
<dbReference type="InterPro" id="IPR007619">
    <property type="entry name" value="Herpes_U44"/>
</dbReference>
<comment type="subcellular location">
    <subcellularLocation>
        <location evidence="2">Host Golgi apparatus</location>
    </subcellularLocation>
    <subcellularLocation>
        <location evidence="3">Host cytoplasm</location>
    </subcellularLocation>
    <subcellularLocation>
        <location evidence="4">Virion</location>
    </subcellularLocation>
</comment>
<dbReference type="Proteomes" id="UP000121539">
    <property type="component" value="Segment"/>
</dbReference>
<evidence type="ECO:0000256" key="2">
    <source>
        <dbReference type="ARBA" id="ARBA00004136"/>
    </source>
</evidence>
<reference evidence="12 13" key="1">
    <citation type="journal article" date="2014" name="J. Gen. Virol.">
        <title>Novel gammaherpesvirus functions encoded by bovine herpesvirus 6 (bovine lymphotropic virus).</title>
        <authorList>
            <person name="Jia J."/>
            <person name="Delhon G."/>
            <person name="Tulman E.R."/>
            <person name="Diel D.G."/>
            <person name="Osorio F.A."/>
            <person name="Wen X."/>
            <person name="Kutish G.F."/>
            <person name="Rock D.L."/>
        </authorList>
    </citation>
    <scope>NUCLEOTIDE SEQUENCE [LARGE SCALE GENOMIC DNA]</scope>
    <source>
        <strain evidence="12">Pennsylvania 47</strain>
    </source>
</reference>
<comment type="similarity">
    <text evidence="5">Belongs to the herpesviridae UL51 family.</text>
</comment>
<evidence type="ECO:0000256" key="11">
    <source>
        <dbReference type="ARBA" id="ARBA00023288"/>
    </source>
</evidence>
<name>A0A060D3S0_9GAMA</name>
<evidence type="ECO:0000256" key="1">
    <source>
        <dbReference type="ARBA" id="ARBA00001991"/>
    </source>
</evidence>
<keyword evidence="11" id="KW-0449">Lipoprotein</keyword>
<keyword evidence="9" id="KW-0564">Palmitate</keyword>
<accession>A0A060D3S0</accession>
<organism evidence="12 13">
    <name type="scientific">Bovine gammaherpesvirus 6</name>
    <dbReference type="NCBI Taxonomy" id="1504288"/>
    <lineage>
        <taxon>Viruses</taxon>
        <taxon>Duplodnaviria</taxon>
        <taxon>Heunggongvirae</taxon>
        <taxon>Peploviricota</taxon>
        <taxon>Herviviricetes</taxon>
        <taxon>Herpesvirales</taxon>
        <taxon>Orthoherpesviridae</taxon>
        <taxon>Gammaherpesvirinae</taxon>
        <taxon>Macavirus</taxon>
        <taxon>Macavirus bovinegamma6</taxon>
    </lineage>
</organism>
<keyword evidence="8" id="KW-0946">Virion</keyword>
<keyword evidence="10" id="KW-1035">Host cytoplasm</keyword>
<evidence type="ECO:0000256" key="6">
    <source>
        <dbReference type="ARBA" id="ARBA00022553"/>
    </source>
</evidence>
<protein>
    <submittedName>
        <fullName evidence="12">ORF55</fullName>
    </submittedName>
</protein>
<dbReference type="KEGG" id="vg:19620189"/>
<keyword evidence="7" id="KW-1040">Host Golgi apparatus</keyword>
<evidence type="ECO:0000256" key="10">
    <source>
        <dbReference type="ARBA" id="ARBA00023200"/>
    </source>
</evidence>
<evidence type="ECO:0000256" key="7">
    <source>
        <dbReference type="ARBA" id="ARBA00022812"/>
    </source>
</evidence>